<feature type="transmembrane region" description="Helical" evidence="5">
    <location>
        <begin position="109"/>
        <end position="128"/>
    </location>
</feature>
<dbReference type="GO" id="GO:0005886">
    <property type="term" value="C:plasma membrane"/>
    <property type="evidence" value="ECO:0007669"/>
    <property type="project" value="UniProtKB-ARBA"/>
</dbReference>
<dbReference type="OrthoDB" id="8075495at2"/>
<feature type="transmembrane region" description="Helical" evidence="5">
    <location>
        <begin position="29"/>
        <end position="57"/>
    </location>
</feature>
<keyword evidence="3 5" id="KW-1133">Transmembrane helix</keyword>
<keyword evidence="4 5" id="KW-0472">Membrane</keyword>
<proteinExistence type="predicted"/>
<sequence length="264" mass="30037">MDNFIFGRYLPMDSIIHKMNPAAKIFLCFYFVILVFFANGLLSYSAMSLFVIALIFLSKSPIKMFFKGIMPLIWIILFTIAIQILFSSGGETIYKIGIININTFGIKNAIFLFMRFILIISLSTILTITTDPLEISSGISILLRPLKKLKFPVETFSLMISIALRFVPTLTDETKTIMDAQRSRGVDFGSGGLVKRVKSFIPLLIPLFVSAFKHADNLSVAMESRGYRINNRRTHYNNYGWSNFDTLSLFLAVFISMIIFILRK</sequence>
<protein>
    <submittedName>
        <fullName evidence="6">Energy-coupling factor transporter transmembrane protein EcfT</fullName>
    </submittedName>
</protein>
<dbReference type="RefSeq" id="WP_108982483.1">
    <property type="nucleotide sequence ID" value="NZ_BAABXB010000217.1"/>
</dbReference>
<organism evidence="6 7">
    <name type="scientific">Apilactobacillus micheneri</name>
    <dbReference type="NCBI Taxonomy" id="1899430"/>
    <lineage>
        <taxon>Bacteria</taxon>
        <taxon>Bacillati</taxon>
        <taxon>Bacillota</taxon>
        <taxon>Bacilli</taxon>
        <taxon>Lactobacillales</taxon>
        <taxon>Lactobacillaceae</taxon>
        <taxon>Apilactobacillus</taxon>
    </lineage>
</organism>
<accession>A0A9Q8MUF2</accession>
<evidence type="ECO:0000256" key="2">
    <source>
        <dbReference type="ARBA" id="ARBA00022692"/>
    </source>
</evidence>
<reference evidence="6" key="1">
    <citation type="submission" date="2018-08" db="EMBL/GenBank/DDBJ databases">
        <title>Comparative genomics of wild bee and flower associated Lactobacillus reveals potential adaptation to the bee host.</title>
        <authorList>
            <person name="Vuong H.Q."/>
            <person name="Mcfrederick Q.S."/>
        </authorList>
    </citation>
    <scope>NUCLEOTIDE SEQUENCE</scope>
    <source>
        <strain evidence="6">HV_63</strain>
    </source>
</reference>
<dbReference type="Proteomes" id="UP000784700">
    <property type="component" value="Unassembled WGS sequence"/>
</dbReference>
<dbReference type="PANTHER" id="PTHR33514">
    <property type="entry name" value="PROTEIN ABCI12, CHLOROPLASTIC"/>
    <property type="match status" value="1"/>
</dbReference>
<keyword evidence="2 5" id="KW-0812">Transmembrane</keyword>
<dbReference type="GeneID" id="58107551"/>
<feature type="transmembrane region" description="Helical" evidence="5">
    <location>
        <begin position="241"/>
        <end position="262"/>
    </location>
</feature>
<name>A0A9Q8MUF2_9LACO</name>
<comment type="caution">
    <text evidence="6">The sequence shown here is derived from an EMBL/GenBank/DDBJ whole genome shotgun (WGS) entry which is preliminary data.</text>
</comment>
<evidence type="ECO:0000256" key="4">
    <source>
        <dbReference type="ARBA" id="ARBA00023136"/>
    </source>
</evidence>
<dbReference type="CDD" id="cd16914">
    <property type="entry name" value="EcfT"/>
    <property type="match status" value="1"/>
</dbReference>
<comment type="subcellular location">
    <subcellularLocation>
        <location evidence="1">Membrane</location>
        <topology evidence="1">Multi-pass membrane protein</topology>
    </subcellularLocation>
</comment>
<dbReference type="PANTHER" id="PTHR33514:SF13">
    <property type="entry name" value="PROTEIN ABCI12, CHLOROPLASTIC"/>
    <property type="match status" value="1"/>
</dbReference>
<dbReference type="EMBL" id="QUBG01000001">
    <property type="protein sequence ID" value="TPR46287.1"/>
    <property type="molecule type" value="Genomic_DNA"/>
</dbReference>
<evidence type="ECO:0000256" key="1">
    <source>
        <dbReference type="ARBA" id="ARBA00004141"/>
    </source>
</evidence>
<evidence type="ECO:0000313" key="6">
    <source>
        <dbReference type="EMBL" id="TPR46287.1"/>
    </source>
</evidence>
<dbReference type="Pfam" id="PF02361">
    <property type="entry name" value="CbiQ"/>
    <property type="match status" value="1"/>
</dbReference>
<gene>
    <name evidence="6" type="ORF">DY130_00245</name>
</gene>
<dbReference type="InterPro" id="IPR003339">
    <property type="entry name" value="ABC/ECF_trnsptr_transmembrane"/>
</dbReference>
<evidence type="ECO:0000256" key="3">
    <source>
        <dbReference type="ARBA" id="ARBA00022989"/>
    </source>
</evidence>
<evidence type="ECO:0000256" key="5">
    <source>
        <dbReference type="SAM" id="Phobius"/>
    </source>
</evidence>
<feature type="transmembrane region" description="Helical" evidence="5">
    <location>
        <begin position="69"/>
        <end position="89"/>
    </location>
</feature>
<dbReference type="AlphaFoldDB" id="A0A9Q8MUF2"/>
<evidence type="ECO:0000313" key="7">
    <source>
        <dbReference type="Proteomes" id="UP000784700"/>
    </source>
</evidence>